<proteinExistence type="predicted"/>
<comment type="caution">
    <text evidence="2">The sequence shown here is derived from an EMBL/GenBank/DDBJ whole genome shotgun (WGS) entry which is preliminary data.</text>
</comment>
<evidence type="ECO:0000313" key="2">
    <source>
        <dbReference type="EMBL" id="KAG2549456.1"/>
    </source>
</evidence>
<name>A0A8T0NQF4_PANVG</name>
<evidence type="ECO:0000256" key="1">
    <source>
        <dbReference type="SAM" id="MobiDB-lite"/>
    </source>
</evidence>
<gene>
    <name evidence="2" type="ORF">PVAP13_9KG251200</name>
</gene>
<feature type="compositionally biased region" description="Low complexity" evidence="1">
    <location>
        <begin position="31"/>
        <end position="48"/>
    </location>
</feature>
<feature type="compositionally biased region" description="Low complexity" evidence="1">
    <location>
        <begin position="9"/>
        <end position="20"/>
    </location>
</feature>
<protein>
    <submittedName>
        <fullName evidence="2">Uncharacterized protein</fullName>
    </submittedName>
</protein>
<sequence>MPAEAATASSPHSPSVSVPVQRQATPQVMCSPASSPSLHRSPPSSPRSGAHRRFTLPTRGRPPRTALAPASQHRPLNPSAPQPSRAAHAYLPAPSGCSACWMQNDLHRGCLRLA</sequence>
<dbReference type="EMBL" id="CM029053">
    <property type="protein sequence ID" value="KAG2549456.1"/>
    <property type="molecule type" value="Genomic_DNA"/>
</dbReference>
<reference evidence="2 3" key="1">
    <citation type="submission" date="2020-05" db="EMBL/GenBank/DDBJ databases">
        <title>WGS assembly of Panicum virgatum.</title>
        <authorList>
            <person name="Lovell J.T."/>
            <person name="Jenkins J."/>
            <person name="Shu S."/>
            <person name="Juenger T.E."/>
            <person name="Schmutz J."/>
        </authorList>
    </citation>
    <scope>NUCLEOTIDE SEQUENCE [LARGE SCALE GENOMIC DNA]</scope>
    <source>
        <strain evidence="3">cv. AP13</strain>
    </source>
</reference>
<dbReference type="Proteomes" id="UP000823388">
    <property type="component" value="Chromosome 9K"/>
</dbReference>
<dbReference type="AlphaFoldDB" id="A0A8T0NQF4"/>
<feature type="region of interest" description="Disordered" evidence="1">
    <location>
        <begin position="1"/>
        <end position="89"/>
    </location>
</feature>
<evidence type="ECO:0000313" key="3">
    <source>
        <dbReference type="Proteomes" id="UP000823388"/>
    </source>
</evidence>
<keyword evidence="3" id="KW-1185">Reference proteome</keyword>
<organism evidence="2 3">
    <name type="scientific">Panicum virgatum</name>
    <name type="common">Blackwell switchgrass</name>
    <dbReference type="NCBI Taxonomy" id="38727"/>
    <lineage>
        <taxon>Eukaryota</taxon>
        <taxon>Viridiplantae</taxon>
        <taxon>Streptophyta</taxon>
        <taxon>Embryophyta</taxon>
        <taxon>Tracheophyta</taxon>
        <taxon>Spermatophyta</taxon>
        <taxon>Magnoliopsida</taxon>
        <taxon>Liliopsida</taxon>
        <taxon>Poales</taxon>
        <taxon>Poaceae</taxon>
        <taxon>PACMAD clade</taxon>
        <taxon>Panicoideae</taxon>
        <taxon>Panicodae</taxon>
        <taxon>Paniceae</taxon>
        <taxon>Panicinae</taxon>
        <taxon>Panicum</taxon>
        <taxon>Panicum sect. Hiantes</taxon>
    </lineage>
</organism>
<accession>A0A8T0NQF4</accession>